<comment type="subcellular location">
    <subcellularLocation>
        <location evidence="1">Cell membrane</location>
        <topology evidence="1">Multi-pass membrane protein</topology>
    </subcellularLocation>
</comment>
<keyword evidence="5 9" id="KW-0812">Transmembrane</keyword>
<dbReference type="AlphaFoldDB" id="A0A1M5MAH2"/>
<dbReference type="Proteomes" id="UP000184357">
    <property type="component" value="Unassembled WGS sequence"/>
</dbReference>
<feature type="transmembrane region" description="Helical" evidence="9">
    <location>
        <begin position="166"/>
        <end position="185"/>
    </location>
</feature>
<feature type="region of interest" description="Disordered" evidence="8">
    <location>
        <begin position="236"/>
        <end position="277"/>
    </location>
</feature>
<evidence type="ECO:0000313" key="10">
    <source>
        <dbReference type="EMBL" id="SHG74211.1"/>
    </source>
</evidence>
<proteinExistence type="inferred from homology"/>
<dbReference type="PANTHER" id="PTHR34979">
    <property type="entry name" value="INNER MEMBRANE PROTEIN YGAZ"/>
    <property type="match status" value="1"/>
</dbReference>
<keyword evidence="7 9" id="KW-0472">Membrane</keyword>
<dbReference type="InterPro" id="IPR011606">
    <property type="entry name" value="Brnchd-chn_aa_trnsp_permease"/>
</dbReference>
<evidence type="ECO:0000256" key="5">
    <source>
        <dbReference type="ARBA" id="ARBA00022692"/>
    </source>
</evidence>
<evidence type="ECO:0000256" key="8">
    <source>
        <dbReference type="SAM" id="MobiDB-lite"/>
    </source>
</evidence>
<sequence>MDSRFPPDLRAGVRDTLPLLLGIVPFALVAGVAGVEAGLTPLQTAGLSVVVFAGASQLAAIELLGQDAALGVVVLTVVVVNLRMLMYSASIAPYFRDLSARVRAGCAYLLTDQAYALALARYASDRDREGTTRRPYYYLGVALTLWVVWQVGTVVGVVFGAAVPDGWRLGFAVPLVFLALLVPAVSDAPSLAAALVAAAVAVAGAGLPFNAGLIVGAVGGVATGIAVDEAGLGAAGEGDDDGIGGDGVDGNDGVDSDDTDADGGGDHDGQSDRAGGR</sequence>
<evidence type="ECO:0000313" key="11">
    <source>
        <dbReference type="Proteomes" id="UP000184357"/>
    </source>
</evidence>
<evidence type="ECO:0000256" key="7">
    <source>
        <dbReference type="ARBA" id="ARBA00023136"/>
    </source>
</evidence>
<keyword evidence="11" id="KW-1185">Reference proteome</keyword>
<dbReference type="GO" id="GO:1903785">
    <property type="term" value="P:L-valine transmembrane transport"/>
    <property type="evidence" value="ECO:0007669"/>
    <property type="project" value="TreeGrafter"/>
</dbReference>
<evidence type="ECO:0000256" key="3">
    <source>
        <dbReference type="ARBA" id="ARBA00022448"/>
    </source>
</evidence>
<dbReference type="OrthoDB" id="213715at2157"/>
<dbReference type="PANTHER" id="PTHR34979:SF1">
    <property type="entry name" value="INNER MEMBRANE PROTEIN YGAZ"/>
    <property type="match status" value="1"/>
</dbReference>
<reference evidence="10 11" key="1">
    <citation type="submission" date="2016-11" db="EMBL/GenBank/DDBJ databases">
        <authorList>
            <person name="Jaros S."/>
            <person name="Januszkiewicz K."/>
            <person name="Wedrychowicz H."/>
        </authorList>
    </citation>
    <scope>NUCLEOTIDE SEQUENCE [LARGE SCALE GENOMIC DNA]</scope>
    <source>
        <strain evidence="10 11">DSM 9297</strain>
    </source>
</reference>
<evidence type="ECO:0000256" key="2">
    <source>
        <dbReference type="ARBA" id="ARBA00010735"/>
    </source>
</evidence>
<name>A0A1M5MAH2_9EURY</name>
<feature type="transmembrane region" description="Helical" evidence="9">
    <location>
        <begin position="70"/>
        <end position="95"/>
    </location>
</feature>
<dbReference type="Pfam" id="PF03591">
    <property type="entry name" value="AzlC"/>
    <property type="match status" value="1"/>
</dbReference>
<feature type="compositionally biased region" description="Basic and acidic residues" evidence="8">
    <location>
        <begin position="264"/>
        <end position="277"/>
    </location>
</feature>
<dbReference type="EMBL" id="FQWV01000002">
    <property type="protein sequence ID" value="SHG74211.1"/>
    <property type="molecule type" value="Genomic_DNA"/>
</dbReference>
<dbReference type="STRING" id="43928.SAMN05443636_0942"/>
<feature type="transmembrane region" description="Helical" evidence="9">
    <location>
        <begin position="136"/>
        <end position="159"/>
    </location>
</feature>
<keyword evidence="6 9" id="KW-1133">Transmembrane helix</keyword>
<gene>
    <name evidence="10" type="ORF">SAMN05443636_0942</name>
</gene>
<feature type="transmembrane region" description="Helical" evidence="9">
    <location>
        <begin position="191"/>
        <end position="209"/>
    </location>
</feature>
<evidence type="ECO:0000256" key="1">
    <source>
        <dbReference type="ARBA" id="ARBA00004651"/>
    </source>
</evidence>
<evidence type="ECO:0000256" key="6">
    <source>
        <dbReference type="ARBA" id="ARBA00022989"/>
    </source>
</evidence>
<keyword evidence="4" id="KW-1003">Cell membrane</keyword>
<keyword evidence="3" id="KW-0813">Transport</keyword>
<feature type="compositionally biased region" description="Acidic residues" evidence="8">
    <location>
        <begin position="252"/>
        <end position="263"/>
    </location>
</feature>
<evidence type="ECO:0000256" key="9">
    <source>
        <dbReference type="SAM" id="Phobius"/>
    </source>
</evidence>
<accession>A0A1M5MAH2</accession>
<dbReference type="GO" id="GO:0005886">
    <property type="term" value="C:plasma membrane"/>
    <property type="evidence" value="ECO:0007669"/>
    <property type="project" value="UniProtKB-SubCell"/>
</dbReference>
<comment type="similarity">
    <text evidence="2">Belongs to the AzlC family.</text>
</comment>
<protein>
    <submittedName>
        <fullName evidence="10">Predicted branched-chain amino acid permease (Azaleucine resistance)</fullName>
    </submittedName>
</protein>
<organism evidence="10 11">
    <name type="scientific">Halobaculum gomorrense</name>
    <dbReference type="NCBI Taxonomy" id="43928"/>
    <lineage>
        <taxon>Archaea</taxon>
        <taxon>Methanobacteriati</taxon>
        <taxon>Methanobacteriota</taxon>
        <taxon>Stenosarchaea group</taxon>
        <taxon>Halobacteria</taxon>
        <taxon>Halobacteriales</taxon>
        <taxon>Haloferacaceae</taxon>
        <taxon>Halobaculum</taxon>
    </lineage>
</organism>
<feature type="transmembrane region" description="Helical" evidence="9">
    <location>
        <begin position="20"/>
        <end position="39"/>
    </location>
</feature>
<evidence type="ECO:0000256" key="4">
    <source>
        <dbReference type="ARBA" id="ARBA00022475"/>
    </source>
</evidence>